<evidence type="ECO:0000313" key="3">
    <source>
        <dbReference type="Proteomes" id="UP000824201"/>
    </source>
</evidence>
<name>A0A9D1EDN6_9FIRM</name>
<dbReference type="Gene3D" id="3.30.70.1900">
    <property type="match status" value="1"/>
</dbReference>
<dbReference type="Pfam" id="PF10040">
    <property type="entry name" value="CRISPR_Cas6"/>
    <property type="match status" value="1"/>
</dbReference>
<reference evidence="2" key="2">
    <citation type="journal article" date="2021" name="PeerJ">
        <title>Extensive microbial diversity within the chicken gut microbiome revealed by metagenomics and culture.</title>
        <authorList>
            <person name="Gilroy R."/>
            <person name="Ravi A."/>
            <person name="Getino M."/>
            <person name="Pursley I."/>
            <person name="Horton D.L."/>
            <person name="Alikhan N.F."/>
            <person name="Baker D."/>
            <person name="Gharbi K."/>
            <person name="Hall N."/>
            <person name="Watson M."/>
            <person name="Adriaenssens E.M."/>
            <person name="Foster-Nyarko E."/>
            <person name="Jarju S."/>
            <person name="Secka A."/>
            <person name="Antonio M."/>
            <person name="Oren A."/>
            <person name="Chaudhuri R.R."/>
            <person name="La Ragione R."/>
            <person name="Hildebrand F."/>
            <person name="Pallen M.J."/>
        </authorList>
    </citation>
    <scope>NUCLEOTIDE SEQUENCE</scope>
    <source>
        <strain evidence="2">ChiW13-3771</strain>
    </source>
</reference>
<dbReference type="EMBL" id="DVHN01000052">
    <property type="protein sequence ID" value="HIR88255.1"/>
    <property type="molecule type" value="Genomic_DNA"/>
</dbReference>
<feature type="domain" description="CRISPR-associated protein Cas6 C-terminal" evidence="1">
    <location>
        <begin position="186"/>
        <end position="302"/>
    </location>
</feature>
<dbReference type="AlphaFoldDB" id="A0A9D1EDN6"/>
<dbReference type="Proteomes" id="UP000824201">
    <property type="component" value="Unassembled WGS sequence"/>
</dbReference>
<dbReference type="InterPro" id="IPR019267">
    <property type="entry name" value="CRISPR-assoc_Cas6_C"/>
</dbReference>
<gene>
    <name evidence="2" type="primary">cas6</name>
    <name evidence="2" type="ORF">IAC96_04815</name>
</gene>
<reference evidence="2" key="1">
    <citation type="submission" date="2020-10" db="EMBL/GenBank/DDBJ databases">
        <authorList>
            <person name="Gilroy R."/>
        </authorList>
    </citation>
    <scope>NUCLEOTIDE SEQUENCE</scope>
    <source>
        <strain evidence="2">ChiW13-3771</strain>
    </source>
</reference>
<organism evidence="2 3">
    <name type="scientific">Candidatus Fimimorpha faecalis</name>
    <dbReference type="NCBI Taxonomy" id="2840824"/>
    <lineage>
        <taxon>Bacteria</taxon>
        <taxon>Bacillati</taxon>
        <taxon>Bacillota</taxon>
        <taxon>Clostridia</taxon>
        <taxon>Eubacteriales</taxon>
        <taxon>Candidatus Fimimorpha</taxon>
    </lineage>
</organism>
<comment type="caution">
    <text evidence="2">The sequence shown here is derived from an EMBL/GenBank/DDBJ whole genome shotgun (WGS) entry which is preliminary data.</text>
</comment>
<accession>A0A9D1EDN6</accession>
<sequence>MEGDQSFQVRFAVLNFTLVFSEDAALPVEKESALRGGIGEMLLRQHCIRDRNCENCSFCSACIVQNFMYAKYQKKPDFVTTGESIGFVIEAEHGKKWYEAGESFRFSLTLFGNTIVYLNPLVQAIYMLGQVGLGEKKAKFQIAAIENRKGEPILYHGAIYYKNYQIETLSDYIQERKETLTNPTTIRFSKPLTIKYRGEFIQQFDIRAIINGATRRIYMLDCYEGMDTEEAKFYEDLPQIKKQSVQQKKVMRHSSRRQQSMEMKGITGKIELDGIREEILDYLLAGEITHIGKNTRFGFGKYELL</sequence>
<evidence type="ECO:0000313" key="2">
    <source>
        <dbReference type="EMBL" id="HIR88255.1"/>
    </source>
</evidence>
<evidence type="ECO:0000259" key="1">
    <source>
        <dbReference type="Pfam" id="PF10040"/>
    </source>
</evidence>
<protein>
    <submittedName>
        <fullName evidence="2">CRISPR system precrRNA processing endoribonuclease RAMP protein Cas6</fullName>
    </submittedName>
</protein>
<proteinExistence type="predicted"/>